<dbReference type="InterPro" id="IPR015943">
    <property type="entry name" value="WD40/YVTN_repeat-like_dom_sf"/>
</dbReference>
<feature type="repeat" description="WD" evidence="7">
    <location>
        <begin position="22"/>
        <end position="54"/>
    </location>
</feature>
<accession>A0A0F9XRK3</accession>
<dbReference type="SUPFAM" id="SSF82171">
    <property type="entry name" value="DPP6 N-terminal domain-like"/>
    <property type="match status" value="1"/>
</dbReference>
<evidence type="ECO:0000256" key="4">
    <source>
        <dbReference type="ARBA" id="ARBA00038415"/>
    </source>
</evidence>
<name>A0A0F9XRK3_TRIHA</name>
<keyword evidence="3" id="KW-0175">Coiled coil</keyword>
<comment type="function">
    <text evidence="6">Involved in mitochondrial fission. Acts as an adapter protein required to form mitochondrial fission complexes. Formation of these complexes is required to promote constriction and fission of the mitochondrial compartment at a late step in mitochondrial division.</text>
</comment>
<evidence type="ECO:0000256" key="7">
    <source>
        <dbReference type="PROSITE-ProRule" id="PRU00221"/>
    </source>
</evidence>
<dbReference type="InterPro" id="IPR036322">
    <property type="entry name" value="WD40_repeat_dom_sf"/>
</dbReference>
<feature type="repeat" description="WD" evidence="7">
    <location>
        <begin position="108"/>
        <end position="149"/>
    </location>
</feature>
<dbReference type="InterPro" id="IPR019775">
    <property type="entry name" value="WD40_repeat_CS"/>
</dbReference>
<dbReference type="Pfam" id="PF00400">
    <property type="entry name" value="WD40"/>
    <property type="match status" value="5"/>
</dbReference>
<evidence type="ECO:0000256" key="5">
    <source>
        <dbReference type="ARBA" id="ARBA00039789"/>
    </source>
</evidence>
<evidence type="ECO:0000256" key="2">
    <source>
        <dbReference type="ARBA" id="ARBA00022737"/>
    </source>
</evidence>
<evidence type="ECO:0000256" key="1">
    <source>
        <dbReference type="ARBA" id="ARBA00022574"/>
    </source>
</evidence>
<feature type="repeat" description="WD" evidence="7">
    <location>
        <begin position="192"/>
        <end position="233"/>
    </location>
</feature>
<evidence type="ECO:0000256" key="3">
    <source>
        <dbReference type="ARBA" id="ARBA00023054"/>
    </source>
</evidence>
<evidence type="ECO:0000313" key="8">
    <source>
        <dbReference type="EMBL" id="KKP07331.1"/>
    </source>
</evidence>
<evidence type="ECO:0000313" key="9">
    <source>
        <dbReference type="Proteomes" id="UP000034112"/>
    </source>
</evidence>
<dbReference type="SUPFAM" id="SSF50978">
    <property type="entry name" value="WD40 repeat-like"/>
    <property type="match status" value="1"/>
</dbReference>
<reference evidence="9" key="1">
    <citation type="journal article" date="2015" name="Genome Announc.">
        <title>Draft whole-genome sequence of the biocontrol agent Trichoderma harzianum T6776.</title>
        <authorList>
            <person name="Baroncelli R."/>
            <person name="Piaggeschi G."/>
            <person name="Fiorini L."/>
            <person name="Bertolini E."/>
            <person name="Zapparata A."/>
            <person name="Pe M.E."/>
            <person name="Sarrocco S."/>
            <person name="Vannacci G."/>
        </authorList>
    </citation>
    <scope>NUCLEOTIDE SEQUENCE [LARGE SCALE GENOMIC DNA]</scope>
    <source>
        <strain evidence="9">T6776</strain>
    </source>
</reference>
<dbReference type="PANTHER" id="PTHR22847">
    <property type="entry name" value="WD40 REPEAT PROTEIN"/>
    <property type="match status" value="1"/>
</dbReference>
<dbReference type="AlphaFoldDB" id="A0A0F9XRK3"/>
<dbReference type="SMART" id="SM00320">
    <property type="entry name" value="WD40"/>
    <property type="match status" value="8"/>
</dbReference>
<protein>
    <recommendedName>
        <fullName evidence="5">Mitochondrial division protein 1</fullName>
    </recommendedName>
</protein>
<dbReference type="Gene3D" id="2.130.10.10">
    <property type="entry name" value="YVTN repeat-like/Quinoprotein amine dehydrogenase"/>
    <property type="match status" value="3"/>
</dbReference>
<dbReference type="InterPro" id="IPR020472">
    <property type="entry name" value="WD40_PAC1"/>
</dbReference>
<feature type="repeat" description="WD" evidence="7">
    <location>
        <begin position="150"/>
        <end position="182"/>
    </location>
</feature>
<dbReference type="InterPro" id="IPR001680">
    <property type="entry name" value="WD40_rpt"/>
</dbReference>
<dbReference type="PROSITE" id="PS50082">
    <property type="entry name" value="WD_REPEATS_2"/>
    <property type="match status" value="4"/>
</dbReference>
<dbReference type="OrthoDB" id="674604at2759"/>
<dbReference type="PROSITE" id="PS00678">
    <property type="entry name" value="WD_REPEATS_1"/>
    <property type="match status" value="2"/>
</dbReference>
<sequence length="594" mass="65573">MISNPSLIHLLDTDKLGEKSIHYPYTESLTSVCFSPNGQTLVSINQSGTMKSWDNPFEKASIASGLSSWERSVVFFSDSNQLITPMKGPELRICLGIWDVSLVKCKLLDGHQAPITDIKLSKNESRIVSASRDKTIRIWDVSSGACIMTYSGHDQPVAFVSYLSDDKYILSTEFEGVSKIWDTSLEALTTPYESHDGAIIEVIYSPNRRNIITTSGDRTLRLWDASTEQCVATGEQHQSFGWIPLVIPQDIASGPFDHSRLTRAGGLCPWPRSIRFSSDGSAFASATEEYETAIKLWDAATGSFRILIQDGEPPESQVRLFVFSPDDSRLFFITRDGLARYCDTATKLKDSPVYTCDDAWGVCSMAFSADGTWLMTTYSNGVIKLTNVLTREEEEITVSPGEKIWCAAISGDGTKVASVSEEKLTMFDRNTQTFNFDYPIRWGSPIKHIVFSPNSQYLAAMYFDGDVQIRAWDVATGTCVYEANICGLANNMAFDSTGSNLITNVGTVAFDPLPVEKYPPVGIEYQLPREHQQIGIGLSNDGEWITWNSQNMLWLPPSYRVSASDIAESTIALGSRLGRLLLIGIDPSIVAAGP</sequence>
<dbReference type="PROSITE" id="PS50294">
    <property type="entry name" value="WD_REPEATS_REGION"/>
    <property type="match status" value="2"/>
</dbReference>
<dbReference type="PRINTS" id="PR00320">
    <property type="entry name" value="GPROTEINBRPT"/>
</dbReference>
<dbReference type="Proteomes" id="UP000034112">
    <property type="component" value="Unassembled WGS sequence"/>
</dbReference>
<dbReference type="PANTHER" id="PTHR22847:SF637">
    <property type="entry name" value="WD REPEAT DOMAIN 5B"/>
    <property type="match status" value="1"/>
</dbReference>
<organism evidence="8 9">
    <name type="scientific">Trichoderma harzianum</name>
    <name type="common">Hypocrea lixii</name>
    <dbReference type="NCBI Taxonomy" id="5544"/>
    <lineage>
        <taxon>Eukaryota</taxon>
        <taxon>Fungi</taxon>
        <taxon>Dikarya</taxon>
        <taxon>Ascomycota</taxon>
        <taxon>Pezizomycotina</taxon>
        <taxon>Sordariomycetes</taxon>
        <taxon>Hypocreomycetidae</taxon>
        <taxon>Hypocreales</taxon>
        <taxon>Hypocreaceae</taxon>
        <taxon>Trichoderma</taxon>
    </lineage>
</organism>
<evidence type="ECO:0000256" key="6">
    <source>
        <dbReference type="ARBA" id="ARBA00043913"/>
    </source>
</evidence>
<comment type="caution">
    <text evidence="8">The sequence shown here is derived from an EMBL/GenBank/DDBJ whole genome shotgun (WGS) entry which is preliminary data.</text>
</comment>
<dbReference type="EMBL" id="JOKZ01000008">
    <property type="protein sequence ID" value="KKP07331.1"/>
    <property type="molecule type" value="Genomic_DNA"/>
</dbReference>
<keyword evidence="2" id="KW-0677">Repeat</keyword>
<keyword evidence="1 7" id="KW-0853">WD repeat</keyword>
<comment type="similarity">
    <text evidence="4">Belongs to the WD repeat MDV1/CAF4 family.</text>
</comment>
<dbReference type="GO" id="GO:1990234">
    <property type="term" value="C:transferase complex"/>
    <property type="evidence" value="ECO:0007669"/>
    <property type="project" value="UniProtKB-ARBA"/>
</dbReference>
<proteinExistence type="inferred from homology"/>
<gene>
    <name evidence="8" type="ORF">THAR02_00528</name>
</gene>
<dbReference type="CDD" id="cd00200">
    <property type="entry name" value="WD40"/>
    <property type="match status" value="1"/>
</dbReference>